<organism evidence="1">
    <name type="scientific">Manihot esculenta</name>
    <name type="common">Cassava</name>
    <name type="synonym">Jatropha manihot</name>
    <dbReference type="NCBI Taxonomy" id="3983"/>
    <lineage>
        <taxon>Eukaryota</taxon>
        <taxon>Viridiplantae</taxon>
        <taxon>Streptophyta</taxon>
        <taxon>Embryophyta</taxon>
        <taxon>Tracheophyta</taxon>
        <taxon>Spermatophyta</taxon>
        <taxon>Magnoliopsida</taxon>
        <taxon>eudicotyledons</taxon>
        <taxon>Gunneridae</taxon>
        <taxon>Pentapetalae</taxon>
        <taxon>rosids</taxon>
        <taxon>fabids</taxon>
        <taxon>Malpighiales</taxon>
        <taxon>Euphorbiaceae</taxon>
        <taxon>Crotonoideae</taxon>
        <taxon>Manihoteae</taxon>
        <taxon>Manihot</taxon>
    </lineage>
</organism>
<accession>A0A2C9WHC4</accession>
<proteinExistence type="predicted"/>
<evidence type="ECO:0000313" key="1">
    <source>
        <dbReference type="EMBL" id="OAY59481.1"/>
    </source>
</evidence>
<reference evidence="1" key="1">
    <citation type="submission" date="2016-02" db="EMBL/GenBank/DDBJ databases">
        <title>WGS assembly of Manihot esculenta.</title>
        <authorList>
            <person name="Bredeson J.V."/>
            <person name="Prochnik S.E."/>
            <person name="Lyons J.B."/>
            <person name="Schmutz J."/>
            <person name="Grimwood J."/>
            <person name="Vrebalov J."/>
            <person name="Bart R.S."/>
            <person name="Amuge T."/>
            <person name="Ferguson M.E."/>
            <person name="Green R."/>
            <person name="Putnam N."/>
            <person name="Stites J."/>
            <person name="Rounsley S."/>
            <person name="Rokhsar D.S."/>
        </authorList>
    </citation>
    <scope>NUCLEOTIDE SEQUENCE [LARGE SCALE GENOMIC DNA]</scope>
    <source>
        <tissue evidence="1">Leaf</tissue>
    </source>
</reference>
<sequence>MQHEGSICPCIYKPPLQVTVVQKPQHMCINNSILPIFPLLKSTEKLRIEGVLPG</sequence>
<name>A0A2C9WHC4_MANES</name>
<gene>
    <name evidence="1" type="ORF">MANES_01G035200</name>
</gene>
<protein>
    <submittedName>
        <fullName evidence="1">Uncharacterized protein</fullName>
    </submittedName>
</protein>
<dbReference type="AlphaFoldDB" id="A0A2C9WHC4"/>
<dbReference type="EMBL" id="CM004387">
    <property type="protein sequence ID" value="OAY59481.1"/>
    <property type="molecule type" value="Genomic_DNA"/>
</dbReference>